<sequence>MPMDAGVIIVGGGQGGFQAAASLREEGYAGPVTLVGAEPVSPYQRPPLSKGFLTGKTPQAQLPLRPDAFYEERGIEWLAGERVTGIDRVARRVTLASGARRAYDHLVLATGAVPRMPRSPGAELEGVQALRTLADAQLLKQRLGQAHRVVVVGAGFIGLEIAVASRELGLEVEVVEFAQRALQRSVSADAAAFLSVALQARGVRFHFSTGAEAFLGEAGRVCAVQTHRGDVLPADVVVIGVGVEPDDALARESGLSVQGGVLVDDYLLTSDPAISALGDCARFPAADGAPPIRIESVQNAVDQARCIAARVVGRPVRYRKVAWFWSDQGQNRLQIAGVADPADASVLRGSIADGKFSVLRFRGDRLTAIESVNSAADHMAARKLLAAGIAVTPEQAADASVKLASLVAMAA</sequence>
<evidence type="ECO:0000259" key="5">
    <source>
        <dbReference type="Pfam" id="PF07992"/>
    </source>
</evidence>
<dbReference type="EMBL" id="SMLL01000004">
    <property type="protein sequence ID" value="TFY99764.1"/>
    <property type="molecule type" value="Genomic_DNA"/>
</dbReference>
<gene>
    <name evidence="7" type="ORF">EZ242_11530</name>
</gene>
<comment type="cofactor">
    <cofactor evidence="1">
        <name>FAD</name>
        <dbReference type="ChEBI" id="CHEBI:57692"/>
    </cofactor>
</comment>
<keyword evidence="3" id="KW-0274">FAD</keyword>
<dbReference type="InterPro" id="IPR016156">
    <property type="entry name" value="FAD/NAD-linked_Rdtase_dimer_sf"/>
</dbReference>
<evidence type="ECO:0000313" key="8">
    <source>
        <dbReference type="Proteomes" id="UP000297564"/>
    </source>
</evidence>
<dbReference type="PANTHER" id="PTHR43557">
    <property type="entry name" value="APOPTOSIS-INDUCING FACTOR 1"/>
    <property type="match status" value="1"/>
</dbReference>
<dbReference type="GO" id="GO:0005737">
    <property type="term" value="C:cytoplasm"/>
    <property type="evidence" value="ECO:0007669"/>
    <property type="project" value="TreeGrafter"/>
</dbReference>
<dbReference type="PRINTS" id="PR00368">
    <property type="entry name" value="FADPNR"/>
</dbReference>
<dbReference type="Pfam" id="PF14759">
    <property type="entry name" value="Reductase_C"/>
    <property type="match status" value="1"/>
</dbReference>
<evidence type="ECO:0000313" key="7">
    <source>
        <dbReference type="EMBL" id="TFY99764.1"/>
    </source>
</evidence>
<evidence type="ECO:0000256" key="3">
    <source>
        <dbReference type="ARBA" id="ARBA00022827"/>
    </source>
</evidence>
<evidence type="ECO:0000256" key="1">
    <source>
        <dbReference type="ARBA" id="ARBA00001974"/>
    </source>
</evidence>
<evidence type="ECO:0000256" key="4">
    <source>
        <dbReference type="ARBA" id="ARBA00023002"/>
    </source>
</evidence>
<evidence type="ECO:0000256" key="2">
    <source>
        <dbReference type="ARBA" id="ARBA00022630"/>
    </source>
</evidence>
<dbReference type="InterPro" id="IPR036188">
    <property type="entry name" value="FAD/NAD-bd_sf"/>
</dbReference>
<reference evidence="7 8" key="1">
    <citation type="submission" date="2019-03" db="EMBL/GenBank/DDBJ databases">
        <title>Ramlibacter rhizophilus CCTCC AB2015357, whole genome shotgun sequence.</title>
        <authorList>
            <person name="Zhang X."/>
            <person name="Feng G."/>
            <person name="Zhu H."/>
        </authorList>
    </citation>
    <scope>NUCLEOTIDE SEQUENCE [LARGE SCALE GENOMIC DNA]</scope>
    <source>
        <strain evidence="7 8">CCTCC AB2015357</strain>
    </source>
</reference>
<comment type="caution">
    <text evidence="7">The sequence shown here is derived from an EMBL/GenBank/DDBJ whole genome shotgun (WGS) entry which is preliminary data.</text>
</comment>
<dbReference type="Gene3D" id="3.50.50.60">
    <property type="entry name" value="FAD/NAD(P)-binding domain"/>
    <property type="match status" value="2"/>
</dbReference>
<keyword evidence="4" id="KW-0560">Oxidoreductase</keyword>
<dbReference type="InterPro" id="IPR050446">
    <property type="entry name" value="FAD-oxidoreductase/Apoptosis"/>
</dbReference>
<keyword evidence="8" id="KW-1185">Reference proteome</keyword>
<dbReference type="SUPFAM" id="SSF55424">
    <property type="entry name" value="FAD/NAD-linked reductases, dimerisation (C-terminal) domain"/>
    <property type="match status" value="1"/>
</dbReference>
<dbReference type="Gene3D" id="3.30.390.30">
    <property type="match status" value="1"/>
</dbReference>
<name>A0A4Z0BNZ0_9BURK</name>
<dbReference type="InterPro" id="IPR028202">
    <property type="entry name" value="Reductase_C"/>
</dbReference>
<feature type="domain" description="Reductase C-terminal" evidence="6">
    <location>
        <begin position="323"/>
        <end position="406"/>
    </location>
</feature>
<keyword evidence="2" id="KW-0285">Flavoprotein</keyword>
<protein>
    <submittedName>
        <fullName evidence="7">Pyridine nucleotide-disulfide oxidoreductase</fullName>
    </submittedName>
</protein>
<proteinExistence type="predicted"/>
<dbReference type="AlphaFoldDB" id="A0A4Z0BNZ0"/>
<dbReference type="PRINTS" id="PR00411">
    <property type="entry name" value="PNDRDTASEI"/>
</dbReference>
<dbReference type="InterPro" id="IPR023753">
    <property type="entry name" value="FAD/NAD-binding_dom"/>
</dbReference>
<accession>A0A4Z0BNZ0</accession>
<dbReference type="Proteomes" id="UP000297564">
    <property type="component" value="Unassembled WGS sequence"/>
</dbReference>
<dbReference type="Pfam" id="PF07992">
    <property type="entry name" value="Pyr_redox_2"/>
    <property type="match status" value="1"/>
</dbReference>
<organism evidence="7 8">
    <name type="scientific">Ramlibacter rhizophilus</name>
    <dbReference type="NCBI Taxonomy" id="1781167"/>
    <lineage>
        <taxon>Bacteria</taxon>
        <taxon>Pseudomonadati</taxon>
        <taxon>Pseudomonadota</taxon>
        <taxon>Betaproteobacteria</taxon>
        <taxon>Burkholderiales</taxon>
        <taxon>Comamonadaceae</taxon>
        <taxon>Ramlibacter</taxon>
    </lineage>
</organism>
<dbReference type="PANTHER" id="PTHR43557:SF2">
    <property type="entry name" value="RIESKE DOMAIN-CONTAINING PROTEIN-RELATED"/>
    <property type="match status" value="1"/>
</dbReference>
<dbReference type="OrthoDB" id="9769238at2"/>
<evidence type="ECO:0000259" key="6">
    <source>
        <dbReference type="Pfam" id="PF14759"/>
    </source>
</evidence>
<dbReference type="GO" id="GO:0016651">
    <property type="term" value="F:oxidoreductase activity, acting on NAD(P)H"/>
    <property type="evidence" value="ECO:0007669"/>
    <property type="project" value="TreeGrafter"/>
</dbReference>
<dbReference type="SUPFAM" id="SSF51905">
    <property type="entry name" value="FAD/NAD(P)-binding domain"/>
    <property type="match status" value="2"/>
</dbReference>
<feature type="domain" description="FAD/NAD(P)-binding" evidence="5">
    <location>
        <begin position="7"/>
        <end position="304"/>
    </location>
</feature>